<reference evidence="2" key="2">
    <citation type="submission" date="2021-01" db="EMBL/GenBank/DDBJ databases">
        <title>Genome Sequencing of Type Strains.</title>
        <authorList>
            <person name="Lemaire J.F."/>
            <person name="Inderbitzin P."/>
            <person name="Collins S.B."/>
            <person name="Wespe N."/>
            <person name="Knight-Connoni V."/>
        </authorList>
    </citation>
    <scope>NUCLEOTIDE SEQUENCE</scope>
    <source>
        <strain evidence="2">DSM 14562</strain>
    </source>
</reference>
<dbReference type="AlphaFoldDB" id="A0AA40ZY76"/>
<gene>
    <name evidence="1" type="ORF">GGQ89_002960</name>
    <name evidence="2" type="ORF">JYA60_03075</name>
</gene>
<keyword evidence="3" id="KW-1185">Reference proteome</keyword>
<dbReference type="InterPro" id="IPR045384">
    <property type="entry name" value="DUF6527"/>
</dbReference>
<evidence type="ECO:0000313" key="3">
    <source>
        <dbReference type="Proteomes" id="UP000584663"/>
    </source>
</evidence>
<sequence>MSRVDRLETVFLDEMPETLEDGVLYVSPECHVALHNCACGCGEEVSTPLVDTEYTLTMHEGQASIWPSIGNHDFACASHYIIKRGHIVWAGRMSRRAIEAGREDDRRLKRPPAPRPIAVPAARPVVTGGYILRAAAWIREIWRRLFG</sequence>
<dbReference type="EMBL" id="JACHNX010000013">
    <property type="protein sequence ID" value="MBB4610726.1"/>
    <property type="molecule type" value="Genomic_DNA"/>
</dbReference>
<name>A0AA40ZY76_9SPHN</name>
<accession>A0AA40ZY76</accession>
<evidence type="ECO:0000313" key="1">
    <source>
        <dbReference type="EMBL" id="MBB4610726.1"/>
    </source>
</evidence>
<reference evidence="1 3" key="1">
    <citation type="submission" date="2020-08" db="EMBL/GenBank/DDBJ databases">
        <title>Genomic Encyclopedia of Type Strains, Phase IV (KMG-IV): sequencing the most valuable type-strain genomes for metagenomic binning, comparative biology and taxonomic classification.</title>
        <authorList>
            <person name="Goeker M."/>
        </authorList>
    </citation>
    <scope>NUCLEOTIDE SEQUENCE [LARGE SCALE GENOMIC DNA]</scope>
    <source>
        <strain evidence="1 3">DSM 14562</strain>
    </source>
</reference>
<dbReference type="RefSeq" id="WP_184106202.1">
    <property type="nucleotide sequence ID" value="NZ_JACHNX010000013.1"/>
</dbReference>
<dbReference type="EMBL" id="JAFHKU010000109">
    <property type="protein sequence ID" value="MBN3557214.1"/>
    <property type="molecule type" value="Genomic_DNA"/>
</dbReference>
<dbReference type="Proteomes" id="UP000704529">
    <property type="component" value="Unassembled WGS sequence"/>
</dbReference>
<organism evidence="2 4">
    <name type="scientific">Sphingomonas yabuuchiae</name>
    <dbReference type="NCBI Taxonomy" id="172044"/>
    <lineage>
        <taxon>Bacteria</taxon>
        <taxon>Pseudomonadati</taxon>
        <taxon>Pseudomonadota</taxon>
        <taxon>Alphaproteobacteria</taxon>
        <taxon>Sphingomonadales</taxon>
        <taxon>Sphingomonadaceae</taxon>
        <taxon>Sphingomonas</taxon>
    </lineage>
</organism>
<protein>
    <submittedName>
        <fullName evidence="2">Uncharacterized protein</fullName>
    </submittedName>
</protein>
<proteinExistence type="predicted"/>
<evidence type="ECO:0000313" key="4">
    <source>
        <dbReference type="Proteomes" id="UP000704529"/>
    </source>
</evidence>
<comment type="caution">
    <text evidence="2">The sequence shown here is derived from an EMBL/GenBank/DDBJ whole genome shotgun (WGS) entry which is preliminary data.</text>
</comment>
<dbReference type="Proteomes" id="UP000584663">
    <property type="component" value="Unassembled WGS sequence"/>
</dbReference>
<dbReference type="Pfam" id="PF20137">
    <property type="entry name" value="BubE"/>
    <property type="match status" value="1"/>
</dbReference>
<evidence type="ECO:0000313" key="2">
    <source>
        <dbReference type="EMBL" id="MBN3557214.1"/>
    </source>
</evidence>